<dbReference type="InterPro" id="IPR004589">
    <property type="entry name" value="DNA_helicase_ATP-dep_RecQ"/>
</dbReference>
<dbReference type="PANTHER" id="PTHR13710:SF105">
    <property type="entry name" value="ATP-DEPENDENT DNA HELICASE Q1"/>
    <property type="match status" value="1"/>
</dbReference>
<evidence type="ECO:0000256" key="2">
    <source>
        <dbReference type="ARBA" id="ARBA00001946"/>
    </source>
</evidence>
<evidence type="ECO:0000313" key="20">
    <source>
        <dbReference type="Proteomes" id="UP000614601"/>
    </source>
</evidence>
<evidence type="ECO:0000256" key="6">
    <source>
        <dbReference type="ARBA" id="ARBA00022741"/>
    </source>
</evidence>
<comment type="catalytic activity">
    <reaction evidence="14">
        <text>ATP + H2O = ADP + phosphate + H(+)</text>
        <dbReference type="Rhea" id="RHEA:13065"/>
        <dbReference type="ChEBI" id="CHEBI:15377"/>
        <dbReference type="ChEBI" id="CHEBI:15378"/>
        <dbReference type="ChEBI" id="CHEBI:30616"/>
        <dbReference type="ChEBI" id="CHEBI:43474"/>
        <dbReference type="ChEBI" id="CHEBI:456216"/>
    </reaction>
    <physiologicalReaction direction="left-to-right" evidence="14">
        <dbReference type="Rhea" id="RHEA:13066"/>
    </physiologicalReaction>
</comment>
<feature type="coiled-coil region" evidence="16">
    <location>
        <begin position="14"/>
        <end position="55"/>
    </location>
</feature>
<dbReference type="Pfam" id="PF16124">
    <property type="entry name" value="RecQ_Zn_bind"/>
    <property type="match status" value="1"/>
</dbReference>
<dbReference type="Proteomes" id="UP000783686">
    <property type="component" value="Unassembled WGS sequence"/>
</dbReference>
<dbReference type="EMBL" id="CAJFCW020000006">
    <property type="protein sequence ID" value="CAG9126301.1"/>
    <property type="molecule type" value="Genomic_DNA"/>
</dbReference>
<evidence type="ECO:0000259" key="17">
    <source>
        <dbReference type="PROSITE" id="PS51192"/>
    </source>
</evidence>
<protein>
    <recommendedName>
        <fullName evidence="15">ATP-dependent DNA helicase</fullName>
        <ecNumber evidence="15">5.6.2.4</ecNumber>
    </recommendedName>
</protein>
<dbReference type="SMART" id="SM00487">
    <property type="entry name" value="DEXDc"/>
    <property type="match status" value="1"/>
</dbReference>
<evidence type="ECO:0000256" key="11">
    <source>
        <dbReference type="ARBA" id="ARBA00023235"/>
    </source>
</evidence>
<dbReference type="EC" id="5.6.2.4" evidence="15"/>
<dbReference type="CDD" id="cd18794">
    <property type="entry name" value="SF2_C_RecQ"/>
    <property type="match status" value="1"/>
</dbReference>
<comment type="catalytic activity">
    <reaction evidence="13 15">
        <text>Couples ATP hydrolysis with the unwinding of duplex DNA by translocating in the 3'-5' direction.</text>
        <dbReference type="EC" id="5.6.2.4"/>
    </reaction>
</comment>
<dbReference type="PANTHER" id="PTHR13710">
    <property type="entry name" value="DNA HELICASE RECQ FAMILY MEMBER"/>
    <property type="match status" value="1"/>
</dbReference>
<dbReference type="EMBL" id="CAJFDH010000006">
    <property type="protein sequence ID" value="CAD5229303.1"/>
    <property type="molecule type" value="Genomic_DNA"/>
</dbReference>
<evidence type="ECO:0000256" key="5">
    <source>
        <dbReference type="ARBA" id="ARBA00022723"/>
    </source>
</evidence>
<dbReference type="SUPFAM" id="SSF52540">
    <property type="entry name" value="P-loop containing nucleoside triphosphate hydrolases"/>
    <property type="match status" value="1"/>
</dbReference>
<dbReference type="PROSITE" id="PS51192">
    <property type="entry name" value="HELICASE_ATP_BIND_1"/>
    <property type="match status" value="1"/>
</dbReference>
<dbReference type="AlphaFoldDB" id="A0A811LR17"/>
<dbReference type="SMART" id="SM00490">
    <property type="entry name" value="HELICc"/>
    <property type="match status" value="1"/>
</dbReference>
<comment type="cofactor">
    <cofactor evidence="1">
        <name>Mn(2+)</name>
        <dbReference type="ChEBI" id="CHEBI:29035"/>
    </cofactor>
</comment>
<evidence type="ECO:0000256" key="12">
    <source>
        <dbReference type="ARBA" id="ARBA00023242"/>
    </source>
</evidence>
<dbReference type="GO" id="GO:0005737">
    <property type="term" value="C:cytoplasm"/>
    <property type="evidence" value="ECO:0007669"/>
    <property type="project" value="TreeGrafter"/>
</dbReference>
<dbReference type="Pfam" id="PF00271">
    <property type="entry name" value="Helicase_C"/>
    <property type="match status" value="1"/>
</dbReference>
<keyword evidence="20" id="KW-1185">Reference proteome</keyword>
<comment type="subcellular location">
    <subcellularLocation>
        <location evidence="3 15">Nucleus</location>
    </subcellularLocation>
</comment>
<gene>
    <name evidence="19" type="ORF">BOKJ2_LOCUS13362</name>
</gene>
<accession>A0A811LR17</accession>
<keyword evidence="11" id="KW-0413">Isomerase</keyword>
<dbReference type="OrthoDB" id="10261556at2759"/>
<dbReference type="InterPro" id="IPR011545">
    <property type="entry name" value="DEAD/DEAH_box_helicase_dom"/>
</dbReference>
<dbReference type="GO" id="GO:0009378">
    <property type="term" value="F:four-way junction helicase activity"/>
    <property type="evidence" value="ECO:0007669"/>
    <property type="project" value="TreeGrafter"/>
</dbReference>
<comment type="caution">
    <text evidence="19">The sequence shown here is derived from an EMBL/GenBank/DDBJ whole genome shotgun (WGS) entry which is preliminary data.</text>
</comment>
<evidence type="ECO:0000256" key="14">
    <source>
        <dbReference type="ARBA" id="ARBA00048778"/>
    </source>
</evidence>
<keyword evidence="9 15" id="KW-0067">ATP-binding</keyword>
<comment type="cofactor">
    <cofactor evidence="2">
        <name>Mg(2+)</name>
        <dbReference type="ChEBI" id="CHEBI:18420"/>
    </cofactor>
</comment>
<dbReference type="CDD" id="cd18015">
    <property type="entry name" value="DEXHc_RecQ1"/>
    <property type="match status" value="1"/>
</dbReference>
<dbReference type="Proteomes" id="UP000614601">
    <property type="component" value="Unassembled WGS sequence"/>
</dbReference>
<name>A0A811LR17_9BILA</name>
<reference evidence="19" key="1">
    <citation type="submission" date="2020-09" db="EMBL/GenBank/DDBJ databases">
        <authorList>
            <person name="Kikuchi T."/>
        </authorList>
    </citation>
    <scope>NUCLEOTIDE SEQUENCE</scope>
    <source>
        <strain evidence="19">SH1</strain>
    </source>
</reference>
<evidence type="ECO:0000259" key="18">
    <source>
        <dbReference type="PROSITE" id="PS51194"/>
    </source>
</evidence>
<evidence type="ECO:0000313" key="19">
    <source>
        <dbReference type="EMBL" id="CAD5229303.1"/>
    </source>
</evidence>
<dbReference type="InterPro" id="IPR014001">
    <property type="entry name" value="Helicase_ATP-bd"/>
</dbReference>
<evidence type="ECO:0000256" key="15">
    <source>
        <dbReference type="RuleBase" id="RU364117"/>
    </source>
</evidence>
<dbReference type="Gene3D" id="3.40.50.300">
    <property type="entry name" value="P-loop containing nucleotide triphosphate hydrolases"/>
    <property type="match status" value="2"/>
</dbReference>
<evidence type="ECO:0000256" key="9">
    <source>
        <dbReference type="ARBA" id="ARBA00022840"/>
    </source>
</evidence>
<dbReference type="FunFam" id="3.40.50.300:FF:000752">
    <property type="entry name" value="ATP-dependent DNA helicase"/>
    <property type="match status" value="1"/>
</dbReference>
<feature type="domain" description="Helicase C-terminal" evidence="18">
    <location>
        <begin position="293"/>
        <end position="437"/>
    </location>
</feature>
<dbReference type="InterPro" id="IPR027417">
    <property type="entry name" value="P-loop_NTPase"/>
</dbReference>
<evidence type="ECO:0000256" key="8">
    <source>
        <dbReference type="ARBA" id="ARBA00022806"/>
    </source>
</evidence>
<evidence type="ECO:0000256" key="3">
    <source>
        <dbReference type="ARBA" id="ARBA00004123"/>
    </source>
</evidence>
<evidence type="ECO:0000256" key="7">
    <source>
        <dbReference type="ARBA" id="ARBA00022801"/>
    </source>
</evidence>
<dbReference type="FunFam" id="3.40.50.300:FF:001975">
    <property type="entry name" value="ATP-dependent DNA helicase"/>
    <property type="match status" value="1"/>
</dbReference>
<evidence type="ECO:0000256" key="13">
    <source>
        <dbReference type="ARBA" id="ARBA00034617"/>
    </source>
</evidence>
<organism evidence="19 20">
    <name type="scientific">Bursaphelenchus okinawaensis</name>
    <dbReference type="NCBI Taxonomy" id="465554"/>
    <lineage>
        <taxon>Eukaryota</taxon>
        <taxon>Metazoa</taxon>
        <taxon>Ecdysozoa</taxon>
        <taxon>Nematoda</taxon>
        <taxon>Chromadorea</taxon>
        <taxon>Rhabditida</taxon>
        <taxon>Tylenchina</taxon>
        <taxon>Tylenchomorpha</taxon>
        <taxon>Aphelenchoidea</taxon>
        <taxon>Aphelenchoididae</taxon>
        <taxon>Bursaphelenchus</taxon>
    </lineage>
</organism>
<sequence>MSSTKALTLVYNEIKEVNGRLTEVERERAELKEKLKVLTAKASELESRRENGDEQNLWNDTNYGWDGEVNKCLNKVFGLSTFRPLQRAAINLALSKEDSLIIMSTGAGKSLCYQLPAMVHNSGITLVVSPLISLMNDQLMHLQMLGINAMSFNANSTKEEASNILKWICDKNSTLRLLYVTPEKLAKSKRFINKLEKCYEFDLLKLIAIDEVHCCSQWGHDFRRDYKFLGILKRQFPKTPLMGLTATATLDVITDVKKILDIRSCVTLKTAFNRKNLHYEVLQKPESTEETNLLISNLLTTEFAGQTGIIYCLSRKDCEELTKDLKARGVRCTYYHGDVEAEGRNRAHEKWNSGEYQVIIATLAFGMGIDKPDVRFVIHHSIAKSMENYYQESGRAGRDDKPAKCIALFKLADIFKQSTMNYTDAVSHLYGMMKYCIQTYECRRMAMSEYFGETYDKSWCDRKCDFCCRSSTNVSEVDITEQTRLVMEILQDKQVGKDRITGNKLLELLYKKLDDSREGLEKVVGTLLLEGYLKEEFHFTPYSVISYIVRGSRSVQGRVTMLSDLTVMEGKSSAKRRRNK</sequence>
<keyword evidence="6 15" id="KW-0547">Nucleotide-binding</keyword>
<dbReference type="GO" id="GO:0016787">
    <property type="term" value="F:hydrolase activity"/>
    <property type="evidence" value="ECO:0007669"/>
    <property type="project" value="UniProtKB-KW"/>
</dbReference>
<dbReference type="InterPro" id="IPR036388">
    <property type="entry name" value="WH-like_DNA-bd_sf"/>
</dbReference>
<feature type="domain" description="Helicase ATP-binding" evidence="17">
    <location>
        <begin position="90"/>
        <end position="266"/>
    </location>
</feature>
<dbReference type="Pfam" id="PF00270">
    <property type="entry name" value="DEAD"/>
    <property type="match status" value="1"/>
</dbReference>
<proteinExistence type="inferred from homology"/>
<keyword evidence="12 15" id="KW-0539">Nucleus</keyword>
<keyword evidence="5" id="KW-0479">Metal-binding</keyword>
<keyword evidence="7 15" id="KW-0378">Hydrolase</keyword>
<keyword evidence="16" id="KW-0175">Coiled coil</keyword>
<dbReference type="GO" id="GO:0003677">
    <property type="term" value="F:DNA binding"/>
    <property type="evidence" value="ECO:0007669"/>
    <property type="project" value="UniProtKB-KW"/>
</dbReference>
<evidence type="ECO:0000256" key="10">
    <source>
        <dbReference type="ARBA" id="ARBA00023125"/>
    </source>
</evidence>
<comment type="similarity">
    <text evidence="4 15">Belongs to the helicase family. RecQ subfamily.</text>
</comment>
<evidence type="ECO:0000256" key="16">
    <source>
        <dbReference type="SAM" id="Coils"/>
    </source>
</evidence>
<keyword evidence="8 15" id="KW-0347">Helicase</keyword>
<dbReference type="InterPro" id="IPR001650">
    <property type="entry name" value="Helicase_C-like"/>
</dbReference>
<dbReference type="PROSITE" id="PS51194">
    <property type="entry name" value="HELICASE_CTER"/>
    <property type="match status" value="1"/>
</dbReference>
<evidence type="ECO:0000256" key="1">
    <source>
        <dbReference type="ARBA" id="ARBA00001936"/>
    </source>
</evidence>
<dbReference type="GO" id="GO:0005634">
    <property type="term" value="C:nucleus"/>
    <property type="evidence" value="ECO:0007669"/>
    <property type="project" value="UniProtKB-SubCell"/>
</dbReference>
<dbReference type="GO" id="GO:0000724">
    <property type="term" value="P:double-strand break repair via homologous recombination"/>
    <property type="evidence" value="ECO:0007669"/>
    <property type="project" value="TreeGrafter"/>
</dbReference>
<dbReference type="GO" id="GO:0005524">
    <property type="term" value="F:ATP binding"/>
    <property type="evidence" value="ECO:0007669"/>
    <property type="project" value="UniProtKB-KW"/>
</dbReference>
<dbReference type="GO" id="GO:0043138">
    <property type="term" value="F:3'-5' DNA helicase activity"/>
    <property type="evidence" value="ECO:0007669"/>
    <property type="project" value="UniProtKB-EC"/>
</dbReference>
<dbReference type="GO" id="GO:0005694">
    <property type="term" value="C:chromosome"/>
    <property type="evidence" value="ECO:0007669"/>
    <property type="project" value="TreeGrafter"/>
</dbReference>
<evidence type="ECO:0000256" key="4">
    <source>
        <dbReference type="ARBA" id="ARBA00005446"/>
    </source>
</evidence>
<dbReference type="GO" id="GO:0046872">
    <property type="term" value="F:metal ion binding"/>
    <property type="evidence" value="ECO:0007669"/>
    <property type="project" value="UniProtKB-KW"/>
</dbReference>
<dbReference type="InterPro" id="IPR032284">
    <property type="entry name" value="RecQ_Zn-bd"/>
</dbReference>
<dbReference type="NCBIfam" id="TIGR00614">
    <property type="entry name" value="recQ_fam"/>
    <property type="match status" value="1"/>
</dbReference>
<keyword evidence="10" id="KW-0238">DNA-binding</keyword>
<dbReference type="Gene3D" id="1.10.10.10">
    <property type="entry name" value="Winged helix-like DNA-binding domain superfamily/Winged helix DNA-binding domain"/>
    <property type="match status" value="1"/>
</dbReference>